<sequence>MALEIQAYHSQLPTSSSGLSGPLQLISPHSRQKKGRAELDSDSDSEKNAMDDFASPRSDNNERATKPELNRQSSKTHELFQQSTSNEVKDSTDAGAGTGTGALPPKYFRRESRQFQKKTGFTPKNTPINPVNSVNLANNGSQGHIKSSSTDSIFNRADHDNFQSDESNTNHPVHRKQSRSQQDIDFAPYGYVPIQNSIFETTNRKTWIPPPPKDPPPDWALNRQNQLKIAAMQVKSETTSRAAYYGRADNTSNEVGSPPPPPPSYPPPTIHVATTKSEIKPKNKKVASQQKAKPKAKARKSKLSNDMTVAAPTKPLPLPPMAKDSKASKGKLVETETKLHRIHPPNASRSSEATP</sequence>
<feature type="region of interest" description="Disordered" evidence="1">
    <location>
        <begin position="249"/>
        <end position="355"/>
    </location>
</feature>
<feature type="non-terminal residue" evidence="2">
    <location>
        <position position="355"/>
    </location>
</feature>
<dbReference type="Proteomes" id="UP000023152">
    <property type="component" value="Unassembled WGS sequence"/>
</dbReference>
<accession>X6MAI4</accession>
<feature type="compositionally biased region" description="Polar residues" evidence="1">
    <location>
        <begin position="141"/>
        <end position="153"/>
    </location>
</feature>
<organism evidence="2 3">
    <name type="scientific">Reticulomyxa filosa</name>
    <dbReference type="NCBI Taxonomy" id="46433"/>
    <lineage>
        <taxon>Eukaryota</taxon>
        <taxon>Sar</taxon>
        <taxon>Rhizaria</taxon>
        <taxon>Retaria</taxon>
        <taxon>Foraminifera</taxon>
        <taxon>Monothalamids</taxon>
        <taxon>Reticulomyxidae</taxon>
        <taxon>Reticulomyxa</taxon>
    </lineage>
</organism>
<proteinExistence type="predicted"/>
<feature type="region of interest" description="Disordered" evidence="1">
    <location>
        <begin position="141"/>
        <end position="182"/>
    </location>
</feature>
<dbReference type="EMBL" id="ASPP01023449">
    <property type="protein sequence ID" value="ETO10477.1"/>
    <property type="molecule type" value="Genomic_DNA"/>
</dbReference>
<feature type="compositionally biased region" description="Basic and acidic residues" evidence="1">
    <location>
        <begin position="59"/>
        <end position="69"/>
    </location>
</feature>
<comment type="caution">
    <text evidence="2">The sequence shown here is derived from an EMBL/GenBank/DDBJ whole genome shotgun (WGS) entry which is preliminary data.</text>
</comment>
<reference evidence="2 3" key="1">
    <citation type="journal article" date="2013" name="Curr. Biol.">
        <title>The Genome of the Foraminiferan Reticulomyxa filosa.</title>
        <authorList>
            <person name="Glockner G."/>
            <person name="Hulsmann N."/>
            <person name="Schleicher M."/>
            <person name="Noegel A.A."/>
            <person name="Eichinger L."/>
            <person name="Gallinger C."/>
            <person name="Pawlowski J."/>
            <person name="Sierra R."/>
            <person name="Euteneuer U."/>
            <person name="Pillet L."/>
            <person name="Moustafa A."/>
            <person name="Platzer M."/>
            <person name="Groth M."/>
            <person name="Szafranski K."/>
            <person name="Schliwa M."/>
        </authorList>
    </citation>
    <scope>NUCLEOTIDE SEQUENCE [LARGE SCALE GENOMIC DNA]</scope>
</reference>
<keyword evidence="3" id="KW-1185">Reference proteome</keyword>
<evidence type="ECO:0000313" key="3">
    <source>
        <dbReference type="Proteomes" id="UP000023152"/>
    </source>
</evidence>
<protein>
    <submittedName>
        <fullName evidence="2">Uncharacterized protein</fullName>
    </submittedName>
</protein>
<dbReference type="AlphaFoldDB" id="X6MAI4"/>
<feature type="compositionally biased region" description="Low complexity" evidence="1">
    <location>
        <begin position="10"/>
        <end position="28"/>
    </location>
</feature>
<evidence type="ECO:0000313" key="2">
    <source>
        <dbReference type="EMBL" id="ETO10477.1"/>
    </source>
</evidence>
<gene>
    <name evidence="2" type="ORF">RFI_26900</name>
</gene>
<feature type="compositionally biased region" description="Basic residues" evidence="1">
    <location>
        <begin position="292"/>
        <end position="302"/>
    </location>
</feature>
<feature type="compositionally biased region" description="Basic and acidic residues" evidence="1">
    <location>
        <begin position="323"/>
        <end position="339"/>
    </location>
</feature>
<feature type="compositionally biased region" description="Basic and acidic residues" evidence="1">
    <location>
        <begin position="35"/>
        <end position="50"/>
    </location>
</feature>
<name>X6MAI4_RETFI</name>
<evidence type="ECO:0000256" key="1">
    <source>
        <dbReference type="SAM" id="MobiDB-lite"/>
    </source>
</evidence>
<feature type="region of interest" description="Disordered" evidence="1">
    <location>
        <begin position="1"/>
        <end position="108"/>
    </location>
</feature>
<feature type="compositionally biased region" description="Pro residues" evidence="1">
    <location>
        <begin position="257"/>
        <end position="269"/>
    </location>
</feature>